<feature type="transmembrane region" description="Helical" evidence="1">
    <location>
        <begin position="6"/>
        <end position="23"/>
    </location>
</feature>
<dbReference type="Proteomes" id="UP000033101">
    <property type="component" value="Chromosome"/>
</dbReference>
<keyword evidence="1" id="KW-0472">Membrane</keyword>
<sequence>MDHGQYLIAVSLLHSFYFCYALHTNFFELRLRVDYGVQKEKNEQKKGQIPDTQCYTVNYNQKIPPQVSCKDSLSSPAGRFKTQHLTSPGSSLSVNFHCLYRLYGSDSLGFIISCRVLSHLLTYPAIY</sequence>
<protein>
    <submittedName>
        <fullName evidence="2">Uncharacterized protein</fullName>
    </submittedName>
</protein>
<accession>A0A0E3SF13</accession>
<evidence type="ECO:0000313" key="2">
    <source>
        <dbReference type="EMBL" id="AKB78827.1"/>
    </source>
</evidence>
<evidence type="ECO:0000256" key="1">
    <source>
        <dbReference type="SAM" id="Phobius"/>
    </source>
</evidence>
<gene>
    <name evidence="2" type="ORF">MSHOH_2344</name>
</gene>
<proteinExistence type="predicted"/>
<dbReference type="KEGG" id="mhor:MSHOH_2344"/>
<dbReference type="EMBL" id="CP009516">
    <property type="protein sequence ID" value="AKB78827.1"/>
    <property type="molecule type" value="Genomic_DNA"/>
</dbReference>
<name>A0A0E3SF13_9EURY</name>
<keyword evidence="1" id="KW-1133">Transmembrane helix</keyword>
<evidence type="ECO:0000313" key="3">
    <source>
        <dbReference type="Proteomes" id="UP000033101"/>
    </source>
</evidence>
<keyword evidence="3" id="KW-1185">Reference proteome</keyword>
<dbReference type="AlphaFoldDB" id="A0A0E3SF13"/>
<organism evidence="2 3">
    <name type="scientific">Methanosarcina horonobensis HB-1 = JCM 15518</name>
    <dbReference type="NCBI Taxonomy" id="1434110"/>
    <lineage>
        <taxon>Archaea</taxon>
        <taxon>Methanobacteriati</taxon>
        <taxon>Methanobacteriota</taxon>
        <taxon>Stenosarchaea group</taxon>
        <taxon>Methanomicrobia</taxon>
        <taxon>Methanosarcinales</taxon>
        <taxon>Methanosarcinaceae</taxon>
        <taxon>Methanosarcina</taxon>
    </lineage>
</organism>
<reference evidence="2 3" key="1">
    <citation type="submission" date="2014-07" db="EMBL/GenBank/DDBJ databases">
        <title>Methanogenic archaea and the global carbon cycle.</title>
        <authorList>
            <person name="Henriksen J.R."/>
            <person name="Luke J."/>
            <person name="Reinhart S."/>
            <person name="Benedict M.N."/>
            <person name="Youngblut N.D."/>
            <person name="Metcalf M.E."/>
            <person name="Whitaker R.J."/>
            <person name="Metcalf W.W."/>
        </authorList>
    </citation>
    <scope>NUCLEOTIDE SEQUENCE [LARGE SCALE GENOMIC DNA]</scope>
    <source>
        <strain evidence="2 3">HB-1</strain>
    </source>
</reference>
<keyword evidence="1" id="KW-0812">Transmembrane</keyword>
<dbReference type="HOGENOM" id="CLU_1965563_0_0_2"/>